<evidence type="ECO:0000313" key="2">
    <source>
        <dbReference type="EMBL" id="SCM77615.1"/>
    </source>
</evidence>
<feature type="region of interest" description="Disordered" evidence="1">
    <location>
        <begin position="58"/>
        <end position="89"/>
    </location>
</feature>
<evidence type="ECO:0000256" key="1">
    <source>
        <dbReference type="SAM" id="MobiDB-lite"/>
    </source>
</evidence>
<protein>
    <submittedName>
        <fullName evidence="2">Uncharacterized protein</fullName>
    </submittedName>
</protein>
<gene>
    <name evidence="2" type="ORF">KL86PLE_41420</name>
</gene>
<proteinExistence type="predicted"/>
<sequence>MCRASTSLWPGERLGALPPGAAQGRPGGIPSLPRGCLLSHLRHDFDPLRAGRVIPLRPSTLAPCTPRSRRRPGLQRSAALQPKPKGSRS</sequence>
<name>A0A212LJ85_9HYPH</name>
<feature type="region of interest" description="Disordered" evidence="1">
    <location>
        <begin position="1"/>
        <end position="30"/>
    </location>
</feature>
<organism evidence="2">
    <name type="scientific">uncultured Pleomorphomonas sp</name>
    <dbReference type="NCBI Taxonomy" id="442121"/>
    <lineage>
        <taxon>Bacteria</taxon>
        <taxon>Pseudomonadati</taxon>
        <taxon>Pseudomonadota</taxon>
        <taxon>Alphaproteobacteria</taxon>
        <taxon>Hyphomicrobiales</taxon>
        <taxon>Pleomorphomonadaceae</taxon>
        <taxon>Pleomorphomonas</taxon>
        <taxon>environmental samples</taxon>
    </lineage>
</organism>
<dbReference type="AlphaFoldDB" id="A0A212LJ85"/>
<reference evidence="2" key="1">
    <citation type="submission" date="2016-08" db="EMBL/GenBank/DDBJ databases">
        <authorList>
            <person name="Seilhamer J.J."/>
        </authorList>
    </citation>
    <scope>NUCLEOTIDE SEQUENCE</scope>
    <source>
        <strain evidence="2">86</strain>
    </source>
</reference>
<dbReference type="EMBL" id="FMJD01000008">
    <property type="protein sequence ID" value="SCM77615.1"/>
    <property type="molecule type" value="Genomic_DNA"/>
</dbReference>
<accession>A0A212LJ85</accession>